<keyword evidence="2 3" id="KW-0472">Membrane</keyword>
<dbReference type="EMBL" id="MHPP01000014">
    <property type="protein sequence ID" value="OGZ84710.1"/>
    <property type="molecule type" value="Genomic_DNA"/>
</dbReference>
<dbReference type="Gene3D" id="3.40.710.10">
    <property type="entry name" value="DD-peptidase/beta-lactamase superfamily"/>
    <property type="match status" value="1"/>
</dbReference>
<evidence type="ECO:0000256" key="3">
    <source>
        <dbReference type="SAM" id="Phobius"/>
    </source>
</evidence>
<evidence type="ECO:0000256" key="2">
    <source>
        <dbReference type="ARBA" id="ARBA00023136"/>
    </source>
</evidence>
<dbReference type="STRING" id="1802229.A2401_01535"/>
<evidence type="ECO:0000313" key="6">
    <source>
        <dbReference type="EMBL" id="OGZ84710.1"/>
    </source>
</evidence>
<dbReference type="InterPro" id="IPR012338">
    <property type="entry name" value="Beta-lactam/transpept-like"/>
</dbReference>
<dbReference type="GO" id="GO:0005886">
    <property type="term" value="C:plasma membrane"/>
    <property type="evidence" value="ECO:0007669"/>
    <property type="project" value="TreeGrafter"/>
</dbReference>
<dbReference type="InterPro" id="IPR001460">
    <property type="entry name" value="PCN-bd_Tpept"/>
</dbReference>
<dbReference type="PANTHER" id="PTHR30627">
    <property type="entry name" value="PEPTIDOGLYCAN D,D-TRANSPEPTIDASE"/>
    <property type="match status" value="1"/>
</dbReference>
<feature type="domain" description="Penicillin-binding protein transpeptidase" evidence="4">
    <location>
        <begin position="250"/>
        <end position="556"/>
    </location>
</feature>
<keyword evidence="3" id="KW-1133">Transmembrane helix</keyword>
<dbReference type="Proteomes" id="UP000177751">
    <property type="component" value="Unassembled WGS sequence"/>
</dbReference>
<evidence type="ECO:0000313" key="7">
    <source>
        <dbReference type="Proteomes" id="UP000177751"/>
    </source>
</evidence>
<dbReference type="GO" id="GO:0008658">
    <property type="term" value="F:penicillin binding"/>
    <property type="evidence" value="ECO:0007669"/>
    <property type="project" value="InterPro"/>
</dbReference>
<evidence type="ECO:0000256" key="1">
    <source>
        <dbReference type="ARBA" id="ARBA00004370"/>
    </source>
</evidence>
<evidence type="ECO:0000259" key="4">
    <source>
        <dbReference type="Pfam" id="PF00905"/>
    </source>
</evidence>
<dbReference type="InterPro" id="IPR036138">
    <property type="entry name" value="PBP_dimer_sf"/>
</dbReference>
<dbReference type="SUPFAM" id="SSF56519">
    <property type="entry name" value="Penicillin binding protein dimerisation domain"/>
    <property type="match status" value="1"/>
</dbReference>
<name>A0A1G2JE69_9BACT</name>
<dbReference type="Pfam" id="PF03717">
    <property type="entry name" value="PBP_dimer"/>
    <property type="match status" value="1"/>
</dbReference>
<comment type="caution">
    <text evidence="6">The sequence shown here is derived from an EMBL/GenBank/DDBJ whole genome shotgun (WGS) entry which is preliminary data.</text>
</comment>
<protein>
    <recommendedName>
        <fullName evidence="8">Penicillin-binding protein transpeptidase domain-containing protein</fullName>
    </recommendedName>
</protein>
<accession>A0A1G2JE69</accession>
<dbReference type="PANTHER" id="PTHR30627:SF1">
    <property type="entry name" value="PEPTIDOGLYCAN D,D-TRANSPEPTIDASE FTSI"/>
    <property type="match status" value="1"/>
</dbReference>
<proteinExistence type="predicted"/>
<dbReference type="GO" id="GO:0071555">
    <property type="term" value="P:cell wall organization"/>
    <property type="evidence" value="ECO:0007669"/>
    <property type="project" value="TreeGrafter"/>
</dbReference>
<sequence length="577" mass="63838">MKKNSNWRAYVVLIFILILWAAIISRLFFLQVLKHKFYQAQALGQQITFNSESGPRGRIFCENSQQTKGQNLSGEIKSLAINKTSWTISANPKKITDKLFFAESLGKLIGLAKEKIIESLASQNSYIVIKKGITPEELDKIKRLGLDGISWQENSQRFYPQEGMASQVIGFLGGEGLGQYGIEGHYDDILKGKTGMQQEKIGIDSIFSKNSEISLDGSDLYLTIDYNIQFQAENLLKKTKEKLDISSGQIIVMRPDTGRILALANYPSFNPNQYSQESDLEIFQNTITQKLFEPGSIMKPFTMAAALNEGKITPDTTYVDTGFVKFGSKTIHNFANEVYGTKTMTEVLENSINTGAVFASQQISHKTFLDYMDKFGFGGKTGIDLQGEVYSSNSTLRNNGPEMNFATASFGQGIELTPLQIARGFCAIANGGRLVRPYIVEKIISGGDEQKINPEISSPIISQQTASQLTSMLVNVVDKGFNGVAKIPGYYMAGKTGTAQIPLKNGRGYESDDKTIQSFVGFGPAYNPQFLIMVKLDSPKVSKSSLSAVPVFKELAQYIINYWQIPPDYDVTTNPVK</sequence>
<dbReference type="SUPFAM" id="SSF56601">
    <property type="entry name" value="beta-lactamase/transpeptidase-like"/>
    <property type="match status" value="1"/>
</dbReference>
<feature type="transmembrane region" description="Helical" evidence="3">
    <location>
        <begin position="7"/>
        <end position="29"/>
    </location>
</feature>
<dbReference type="Gene3D" id="3.90.1310.10">
    <property type="entry name" value="Penicillin-binding protein 2a (Domain 2)"/>
    <property type="match status" value="1"/>
</dbReference>
<dbReference type="InterPro" id="IPR050515">
    <property type="entry name" value="Beta-lactam/transpept"/>
</dbReference>
<organism evidence="6 7">
    <name type="scientific">Candidatus Staskawiczbacteria bacterium RIFOXYC1_FULL_38_18</name>
    <dbReference type="NCBI Taxonomy" id="1802229"/>
    <lineage>
        <taxon>Bacteria</taxon>
        <taxon>Candidatus Staskawicziibacteriota</taxon>
    </lineage>
</organism>
<dbReference type="Gene3D" id="3.30.450.330">
    <property type="match status" value="1"/>
</dbReference>
<dbReference type="Pfam" id="PF00905">
    <property type="entry name" value="Transpeptidase"/>
    <property type="match status" value="1"/>
</dbReference>
<reference evidence="6 7" key="1">
    <citation type="journal article" date="2016" name="Nat. Commun.">
        <title>Thousands of microbial genomes shed light on interconnected biogeochemical processes in an aquifer system.</title>
        <authorList>
            <person name="Anantharaman K."/>
            <person name="Brown C.T."/>
            <person name="Hug L.A."/>
            <person name="Sharon I."/>
            <person name="Castelle C.J."/>
            <person name="Probst A.J."/>
            <person name="Thomas B.C."/>
            <person name="Singh A."/>
            <person name="Wilkins M.J."/>
            <person name="Karaoz U."/>
            <person name="Brodie E.L."/>
            <person name="Williams K.H."/>
            <person name="Hubbard S.S."/>
            <person name="Banfield J.F."/>
        </authorList>
    </citation>
    <scope>NUCLEOTIDE SEQUENCE [LARGE SCALE GENOMIC DNA]</scope>
</reference>
<dbReference type="InterPro" id="IPR005311">
    <property type="entry name" value="PBP_dimer"/>
</dbReference>
<comment type="subcellular location">
    <subcellularLocation>
        <location evidence="1">Membrane</location>
    </subcellularLocation>
</comment>
<gene>
    <name evidence="6" type="ORF">A2401_01535</name>
</gene>
<dbReference type="AlphaFoldDB" id="A0A1G2JE69"/>
<keyword evidence="3" id="KW-0812">Transmembrane</keyword>
<evidence type="ECO:0000259" key="5">
    <source>
        <dbReference type="Pfam" id="PF03717"/>
    </source>
</evidence>
<evidence type="ECO:0008006" key="8">
    <source>
        <dbReference type="Google" id="ProtNLM"/>
    </source>
</evidence>
<feature type="domain" description="Penicillin-binding protein dimerisation" evidence="5">
    <location>
        <begin position="77"/>
        <end position="199"/>
    </location>
</feature>